<feature type="non-terminal residue" evidence="3">
    <location>
        <position position="144"/>
    </location>
</feature>
<dbReference type="EMBL" id="UINC01122026">
    <property type="protein sequence ID" value="SVC97587.1"/>
    <property type="molecule type" value="Genomic_DNA"/>
</dbReference>
<dbReference type="InterPro" id="IPR029028">
    <property type="entry name" value="Alpha/beta_knot_MTases"/>
</dbReference>
<protein>
    <recommendedName>
        <fullName evidence="2">RNA 2-O ribose methyltransferase substrate binding domain-containing protein</fullName>
    </recommendedName>
</protein>
<dbReference type="Gene3D" id="3.30.1330.30">
    <property type="match status" value="1"/>
</dbReference>
<dbReference type="PANTHER" id="PTHR43191:SF2">
    <property type="entry name" value="RRNA METHYLTRANSFERASE 3, MITOCHONDRIAL"/>
    <property type="match status" value="1"/>
</dbReference>
<dbReference type="SUPFAM" id="SSF55315">
    <property type="entry name" value="L30e-like"/>
    <property type="match status" value="1"/>
</dbReference>
<dbReference type="GO" id="GO:0008168">
    <property type="term" value="F:methyltransferase activity"/>
    <property type="evidence" value="ECO:0007669"/>
    <property type="project" value="InterPro"/>
</dbReference>
<evidence type="ECO:0000256" key="1">
    <source>
        <dbReference type="ARBA" id="ARBA00007228"/>
    </source>
</evidence>
<dbReference type="GO" id="GO:0003723">
    <property type="term" value="F:RNA binding"/>
    <property type="evidence" value="ECO:0007669"/>
    <property type="project" value="TreeGrafter"/>
</dbReference>
<dbReference type="Pfam" id="PF22435">
    <property type="entry name" value="MRM3-like_sub_bind"/>
    <property type="match status" value="1"/>
</dbReference>
<dbReference type="InterPro" id="IPR051259">
    <property type="entry name" value="rRNA_Methyltransferase"/>
</dbReference>
<evidence type="ECO:0000313" key="3">
    <source>
        <dbReference type="EMBL" id="SVC97587.1"/>
    </source>
</evidence>
<gene>
    <name evidence="3" type="ORF">METZ01_LOCUS350441</name>
</gene>
<dbReference type="Gene3D" id="3.40.1280.10">
    <property type="match status" value="1"/>
</dbReference>
<feature type="domain" description="RNA 2-O ribose methyltransferase substrate binding" evidence="2">
    <location>
        <begin position="30"/>
        <end position="106"/>
    </location>
</feature>
<name>A0A382RKE0_9ZZZZ</name>
<comment type="similarity">
    <text evidence="1">Belongs to the class IV-like SAM-binding methyltransferase superfamily. RNA methyltransferase TrmH family.</text>
</comment>
<dbReference type="InterPro" id="IPR053888">
    <property type="entry name" value="MRM3-like_sub_bind"/>
</dbReference>
<sequence>MLITSTGNPRIKQIRALSNRKNRSQTGLYFVEGIRLVGEAVELNADIDTLVTAPELLHSVFGREVVAEAAKAGIPTLEVTPYVFRHLSGKDGPQGLAAVVRQQWEPLESAEAGVAMGWVLLEKIRNPGNLGTILRTCDAVGCAG</sequence>
<dbReference type="SUPFAM" id="SSF75217">
    <property type="entry name" value="alpha/beta knot"/>
    <property type="match status" value="1"/>
</dbReference>
<dbReference type="InterPro" id="IPR029026">
    <property type="entry name" value="tRNA_m1G_MTases_N"/>
</dbReference>
<dbReference type="InterPro" id="IPR013123">
    <property type="entry name" value="SpoU_subst-bd"/>
</dbReference>
<proteinExistence type="inferred from homology"/>
<dbReference type="InterPro" id="IPR029064">
    <property type="entry name" value="Ribosomal_eL30-like_sf"/>
</dbReference>
<evidence type="ECO:0000259" key="2">
    <source>
        <dbReference type="SMART" id="SM00967"/>
    </source>
</evidence>
<reference evidence="3" key="1">
    <citation type="submission" date="2018-05" db="EMBL/GenBank/DDBJ databases">
        <authorList>
            <person name="Lanie J.A."/>
            <person name="Ng W.-L."/>
            <person name="Kazmierczak K.M."/>
            <person name="Andrzejewski T.M."/>
            <person name="Davidsen T.M."/>
            <person name="Wayne K.J."/>
            <person name="Tettelin H."/>
            <person name="Glass J.I."/>
            <person name="Rusch D."/>
            <person name="Podicherti R."/>
            <person name="Tsui H.-C.T."/>
            <person name="Winkler M.E."/>
        </authorList>
    </citation>
    <scope>NUCLEOTIDE SEQUENCE</scope>
</reference>
<dbReference type="AlphaFoldDB" id="A0A382RKE0"/>
<accession>A0A382RKE0</accession>
<dbReference type="SMART" id="SM00967">
    <property type="entry name" value="SpoU_sub_bind"/>
    <property type="match status" value="1"/>
</dbReference>
<organism evidence="3">
    <name type="scientific">marine metagenome</name>
    <dbReference type="NCBI Taxonomy" id="408172"/>
    <lineage>
        <taxon>unclassified sequences</taxon>
        <taxon>metagenomes</taxon>
        <taxon>ecological metagenomes</taxon>
    </lineage>
</organism>
<dbReference type="PANTHER" id="PTHR43191">
    <property type="entry name" value="RRNA METHYLTRANSFERASE 3"/>
    <property type="match status" value="1"/>
</dbReference>